<comment type="caution">
    <text evidence="3">The sequence shown here is derived from an EMBL/GenBank/DDBJ whole genome shotgun (WGS) entry which is preliminary data.</text>
</comment>
<feature type="region of interest" description="Disordered" evidence="1">
    <location>
        <begin position="217"/>
        <end position="243"/>
    </location>
</feature>
<reference evidence="3 4" key="1">
    <citation type="submission" date="2021-06" db="EMBL/GenBank/DDBJ databases">
        <title>Caerostris darwini draft genome.</title>
        <authorList>
            <person name="Kono N."/>
            <person name="Arakawa K."/>
        </authorList>
    </citation>
    <scope>NUCLEOTIDE SEQUENCE [LARGE SCALE GENOMIC DNA]</scope>
</reference>
<evidence type="ECO:0000313" key="4">
    <source>
        <dbReference type="Proteomes" id="UP001054837"/>
    </source>
</evidence>
<gene>
    <name evidence="3" type="ORF">CDAR_588011</name>
</gene>
<feature type="signal peptide" evidence="2">
    <location>
        <begin position="1"/>
        <end position="20"/>
    </location>
</feature>
<sequence length="256" mass="27157">MNSFGLSLTVALLLLGIASALPRFSDELMSALKDMPDLTQPENTMMGQRLKEMGVEICPDKLHLCPATTDCCEKEDGKWDCCPKTAANAPNNIFLGAGECCHQLGFIWHCCTPLAPKCKLSLSVALLLIGVASALPNELMSALKDMPDLTQPENTMMGQSLKEMGVEICPDKLHLCPATADCCEKEDGKWDCCPKTAANAPNQIFLGTALGSAASWDSSGIAAPHSPPNASGGDAGSNRSGLTNSDVFITEDILRL</sequence>
<dbReference type="Proteomes" id="UP001054837">
    <property type="component" value="Unassembled WGS sequence"/>
</dbReference>
<organism evidence="3 4">
    <name type="scientific">Caerostris darwini</name>
    <dbReference type="NCBI Taxonomy" id="1538125"/>
    <lineage>
        <taxon>Eukaryota</taxon>
        <taxon>Metazoa</taxon>
        <taxon>Ecdysozoa</taxon>
        <taxon>Arthropoda</taxon>
        <taxon>Chelicerata</taxon>
        <taxon>Arachnida</taxon>
        <taxon>Araneae</taxon>
        <taxon>Araneomorphae</taxon>
        <taxon>Entelegynae</taxon>
        <taxon>Araneoidea</taxon>
        <taxon>Araneidae</taxon>
        <taxon>Caerostris</taxon>
    </lineage>
</organism>
<dbReference type="EMBL" id="BPLQ01003738">
    <property type="protein sequence ID" value="GIY02759.1"/>
    <property type="molecule type" value="Genomic_DNA"/>
</dbReference>
<evidence type="ECO:0000256" key="1">
    <source>
        <dbReference type="SAM" id="MobiDB-lite"/>
    </source>
</evidence>
<protein>
    <recommendedName>
        <fullName evidence="5">Granulins domain-containing protein</fullName>
    </recommendedName>
</protein>
<feature type="chain" id="PRO_5043629741" description="Granulins domain-containing protein" evidence="2">
    <location>
        <begin position="21"/>
        <end position="256"/>
    </location>
</feature>
<evidence type="ECO:0000256" key="2">
    <source>
        <dbReference type="SAM" id="SignalP"/>
    </source>
</evidence>
<evidence type="ECO:0000313" key="3">
    <source>
        <dbReference type="EMBL" id="GIY02759.1"/>
    </source>
</evidence>
<dbReference type="AlphaFoldDB" id="A0AAV4Q2P3"/>
<name>A0AAV4Q2P3_9ARAC</name>
<proteinExistence type="predicted"/>
<evidence type="ECO:0008006" key="5">
    <source>
        <dbReference type="Google" id="ProtNLM"/>
    </source>
</evidence>
<dbReference type="SUPFAM" id="SSF57277">
    <property type="entry name" value="Granulin repeat"/>
    <property type="match status" value="2"/>
</dbReference>
<keyword evidence="4" id="KW-1185">Reference proteome</keyword>
<accession>A0AAV4Q2P3</accession>
<keyword evidence="2" id="KW-0732">Signal</keyword>